<name>A0A8K0ED51_BRALA</name>
<gene>
    <name evidence="9" type="primary">TGDS</name>
    <name evidence="9" type="ORF">BLAG_LOCUS7285</name>
</gene>
<dbReference type="GO" id="GO:0009225">
    <property type="term" value="P:nucleotide-sugar metabolic process"/>
    <property type="evidence" value="ECO:0007669"/>
    <property type="project" value="InterPro"/>
</dbReference>
<dbReference type="GO" id="GO:0008460">
    <property type="term" value="F:dTDP-glucose 4,6-dehydratase activity"/>
    <property type="evidence" value="ECO:0007669"/>
    <property type="project" value="UniProtKB-EC"/>
</dbReference>
<dbReference type="AlphaFoldDB" id="A0A8K0ED51"/>
<keyword evidence="6" id="KW-0456">Lyase</keyword>
<evidence type="ECO:0000259" key="8">
    <source>
        <dbReference type="Pfam" id="PF16363"/>
    </source>
</evidence>
<accession>A0A8K0ED51</accession>
<keyword evidence="10" id="KW-1185">Reference proteome</keyword>
<dbReference type="InterPro" id="IPR036291">
    <property type="entry name" value="NAD(P)-bd_dom_sf"/>
</dbReference>
<comment type="similarity">
    <text evidence="3">Belongs to the NAD(P)-dependent epimerase/dehydratase family. dTDP-glucose dehydratase subfamily.</text>
</comment>
<dbReference type="Proteomes" id="UP000838412">
    <property type="component" value="Chromosome 14"/>
</dbReference>
<evidence type="ECO:0000256" key="7">
    <source>
        <dbReference type="ARBA" id="ARBA00067702"/>
    </source>
</evidence>
<dbReference type="SUPFAM" id="SSF51735">
    <property type="entry name" value="NAD(P)-binding Rossmann-fold domains"/>
    <property type="match status" value="1"/>
</dbReference>
<sequence length="371" mass="42352">MAAPVEKTPAGVQQECCFCSDTKFRRRILVTGGAGFIASHVVAMLVERHQDYFVVNLDKLDYCASLKNLESVENRPNYKFIQGDICDQDFMRYIFQNERIDTVLHFAAQSHVDTSFTSSLEFTRVNVYGTHVLVNTAYETGVKRFVHVSTDEVYGGKSTSVLHETAPRNPTNPYAASKAAAECIVMSYWEGFKFPVIITRGNNTYGPHQFPEKVIPKFVSLLQRNRKCCVYGNSQPLRNYLYVTDVAEAFLTILEKGQDGEIYNIGTDFAISNLELAKLLIRKLKHVTTEEDVQRWIEHTPDRPFHDQQYRIDSSKLKQLGWEPKVSWEEGLERTIAWYSKHFHNWTTAEQALQPFGNGTSKYENSGSTGQ</sequence>
<organism evidence="9 10">
    <name type="scientific">Branchiostoma lanceolatum</name>
    <name type="common">Common lancelet</name>
    <name type="synonym">Amphioxus lanceolatum</name>
    <dbReference type="NCBI Taxonomy" id="7740"/>
    <lineage>
        <taxon>Eukaryota</taxon>
        <taxon>Metazoa</taxon>
        <taxon>Chordata</taxon>
        <taxon>Cephalochordata</taxon>
        <taxon>Leptocardii</taxon>
        <taxon>Amphioxiformes</taxon>
        <taxon>Branchiostomatidae</taxon>
        <taxon>Branchiostoma</taxon>
    </lineage>
</organism>
<dbReference type="Pfam" id="PF16363">
    <property type="entry name" value="GDP_Man_Dehyd"/>
    <property type="match status" value="1"/>
</dbReference>
<dbReference type="InterPro" id="IPR005888">
    <property type="entry name" value="dTDP_Gluc_deHydtase"/>
</dbReference>
<evidence type="ECO:0000313" key="9">
    <source>
        <dbReference type="EMBL" id="CAH1244712.1"/>
    </source>
</evidence>
<keyword evidence="5" id="KW-0520">NAD</keyword>
<evidence type="ECO:0000256" key="2">
    <source>
        <dbReference type="ARBA" id="ARBA00001911"/>
    </source>
</evidence>
<dbReference type="EC" id="4.2.1.46" evidence="4"/>
<evidence type="ECO:0000256" key="3">
    <source>
        <dbReference type="ARBA" id="ARBA00008178"/>
    </source>
</evidence>
<dbReference type="OrthoDB" id="6235964at2759"/>
<dbReference type="InterPro" id="IPR016040">
    <property type="entry name" value="NAD(P)-bd_dom"/>
</dbReference>
<dbReference type="EMBL" id="OV696699">
    <property type="protein sequence ID" value="CAH1244712.1"/>
    <property type="molecule type" value="Genomic_DNA"/>
</dbReference>
<dbReference type="CDD" id="cd05246">
    <property type="entry name" value="dTDP_GD_SDR_e"/>
    <property type="match status" value="1"/>
</dbReference>
<reference evidence="9" key="1">
    <citation type="submission" date="2022-01" db="EMBL/GenBank/DDBJ databases">
        <authorList>
            <person name="Braso-Vives M."/>
        </authorList>
    </citation>
    <scope>NUCLEOTIDE SEQUENCE</scope>
</reference>
<evidence type="ECO:0000256" key="4">
    <source>
        <dbReference type="ARBA" id="ARBA00011990"/>
    </source>
</evidence>
<protein>
    <recommendedName>
        <fullName evidence="7">dTDP-D-glucose 4,6-dehydratase</fullName>
        <ecNumber evidence="4">4.2.1.46</ecNumber>
    </recommendedName>
</protein>
<proteinExistence type="inferred from homology"/>
<evidence type="ECO:0000256" key="6">
    <source>
        <dbReference type="ARBA" id="ARBA00023239"/>
    </source>
</evidence>
<evidence type="ECO:0000256" key="1">
    <source>
        <dbReference type="ARBA" id="ARBA00001539"/>
    </source>
</evidence>
<comment type="catalytic activity">
    <reaction evidence="1">
        <text>dTDP-alpha-D-glucose = dTDP-4-dehydro-6-deoxy-alpha-D-glucose + H2O</text>
        <dbReference type="Rhea" id="RHEA:17221"/>
        <dbReference type="ChEBI" id="CHEBI:15377"/>
        <dbReference type="ChEBI" id="CHEBI:57477"/>
        <dbReference type="ChEBI" id="CHEBI:57649"/>
        <dbReference type="EC" id="4.2.1.46"/>
    </reaction>
</comment>
<dbReference type="FunFam" id="3.40.50.720:FF:000304">
    <property type="entry name" value="UDP-glucose 4,6-dehydratase"/>
    <property type="match status" value="1"/>
</dbReference>
<evidence type="ECO:0000256" key="5">
    <source>
        <dbReference type="ARBA" id="ARBA00023027"/>
    </source>
</evidence>
<dbReference type="PANTHER" id="PTHR43000">
    <property type="entry name" value="DTDP-D-GLUCOSE 4,6-DEHYDRATASE-RELATED"/>
    <property type="match status" value="1"/>
</dbReference>
<dbReference type="Gene3D" id="3.90.25.10">
    <property type="entry name" value="UDP-galactose 4-epimerase, domain 1"/>
    <property type="match status" value="1"/>
</dbReference>
<evidence type="ECO:0000313" key="10">
    <source>
        <dbReference type="Proteomes" id="UP000838412"/>
    </source>
</evidence>
<comment type="cofactor">
    <cofactor evidence="2">
        <name>NAD(+)</name>
        <dbReference type="ChEBI" id="CHEBI:57540"/>
    </cofactor>
</comment>
<feature type="domain" description="NAD(P)-binding" evidence="8">
    <location>
        <begin position="29"/>
        <end position="335"/>
    </location>
</feature>
<dbReference type="Gene3D" id="3.40.50.720">
    <property type="entry name" value="NAD(P)-binding Rossmann-like Domain"/>
    <property type="match status" value="1"/>
</dbReference>